<evidence type="ECO:0000256" key="1">
    <source>
        <dbReference type="ARBA" id="ARBA00023319"/>
    </source>
</evidence>
<dbReference type="FunFam" id="2.60.40.10:FF:000056">
    <property type="entry name" value="twitchin isoform X4"/>
    <property type="match status" value="1"/>
</dbReference>
<dbReference type="Proteomes" id="UP000663868">
    <property type="component" value="Unassembled WGS sequence"/>
</dbReference>
<name>A0A819KQ58_9BILA</name>
<dbReference type="InterPro" id="IPR013783">
    <property type="entry name" value="Ig-like_fold"/>
</dbReference>
<keyword evidence="1" id="KW-0393">Immunoglobulin domain</keyword>
<protein>
    <recommendedName>
        <fullName evidence="3">Fibronectin type-III domain-containing protein</fullName>
    </recommendedName>
</protein>
<accession>A0A819KQ58</accession>
<evidence type="ECO:0000259" key="3">
    <source>
        <dbReference type="PROSITE" id="PS50853"/>
    </source>
</evidence>
<evidence type="ECO:0000313" key="4">
    <source>
        <dbReference type="EMBL" id="CAF0725386.1"/>
    </source>
</evidence>
<dbReference type="SUPFAM" id="SSF49265">
    <property type="entry name" value="Fibronectin type III"/>
    <property type="match status" value="3"/>
</dbReference>
<dbReference type="Proteomes" id="UP000663860">
    <property type="component" value="Unassembled WGS sequence"/>
</dbReference>
<sequence>MLEKFHFNVVIWKISVKESGPPLDLKIHYDAYSARTMLWMKDGLSCQISIDAKRCDTSEYELILKNAKEEVKIPTDVTVLDHPGKPEDPMKVSDVTKESAVVSWKAPLDNGGSNIERYIVEKQDLGRGTCAPAGEVNGDNTSLRVTKLTTGKEYLVRVRAVNKEGEGEPLETSGKTLAKNPYDEPSAPGRYQWVKASPYISVDNNATITDLTDNSEVEFRVKANNKADESEPSSTTGRVKITEYPNGRAPTFVKKLTNTSALLNGKATFTMEFDADPASEVECTKPNKSKSTVILNEGGDSNNNSEISSPPKLTREPEEQRVSLVETSKVKKDDQPSADDDRVRIQEYDDFIIVTIPAPPLPPADDSGSKVTGYVVKRRDTSKGADAWIPVTQAWKETTFTVPSLLDGHEYDFCVMAINENGTSESLRSSVPTAAKLPFKPPVIFNREKPTSDSGDPINGYWIEKREGNTDKWIPVIMLPCQSTHFTVPSLVEDHIYEFRVTAENEAGKGTPSDATTPTKVKDPNASTTPPEFLKKLKDAEGNEDKTITLEYEVIGIPKPDVECTTPDDVDEYNIKARNRGGSRICCCNVNVRCEAIVLKIPYIGSPLPNVMLSKDGNDITKDKNVPIDISNRAVTLTIRNGDKSTTGRQLERITLKHENIYDYYDIVEEIGR</sequence>
<dbReference type="SMART" id="SM00060">
    <property type="entry name" value="FN3"/>
    <property type="match status" value="3"/>
</dbReference>
<dbReference type="EMBL" id="CAJNOE010000011">
    <property type="protein sequence ID" value="CAF0725386.1"/>
    <property type="molecule type" value="Genomic_DNA"/>
</dbReference>
<dbReference type="InterPro" id="IPR003961">
    <property type="entry name" value="FN3_dom"/>
</dbReference>
<dbReference type="GO" id="GO:0031430">
    <property type="term" value="C:M band"/>
    <property type="evidence" value="ECO:0007669"/>
    <property type="project" value="TreeGrafter"/>
</dbReference>
<feature type="domain" description="Fibronectin type-III" evidence="3">
    <location>
        <begin position="428"/>
        <end position="524"/>
    </location>
</feature>
<dbReference type="AlphaFoldDB" id="A0A819KQ58"/>
<dbReference type="PANTHER" id="PTHR14340">
    <property type="entry name" value="MICROFIBRIL-ASSOCIATED GLYCOPROTEIN 3"/>
    <property type="match status" value="1"/>
</dbReference>
<feature type="compositionally biased region" description="Polar residues" evidence="2">
    <location>
        <begin position="513"/>
        <end position="530"/>
    </location>
</feature>
<gene>
    <name evidence="4" type="ORF">IZO911_LOCUS2373</name>
    <name evidence="5" type="ORF">KXQ929_LOCUS25543</name>
</gene>
<dbReference type="Gene3D" id="2.60.40.10">
    <property type="entry name" value="Immunoglobulins"/>
    <property type="match status" value="4"/>
</dbReference>
<dbReference type="InterPro" id="IPR036116">
    <property type="entry name" value="FN3_sf"/>
</dbReference>
<dbReference type="InterPro" id="IPR036179">
    <property type="entry name" value="Ig-like_dom_sf"/>
</dbReference>
<dbReference type="GO" id="GO:0008307">
    <property type="term" value="F:structural constituent of muscle"/>
    <property type="evidence" value="ECO:0007669"/>
    <property type="project" value="TreeGrafter"/>
</dbReference>
<organism evidence="5 6">
    <name type="scientific">Adineta steineri</name>
    <dbReference type="NCBI Taxonomy" id="433720"/>
    <lineage>
        <taxon>Eukaryota</taxon>
        <taxon>Metazoa</taxon>
        <taxon>Spiralia</taxon>
        <taxon>Gnathifera</taxon>
        <taxon>Rotifera</taxon>
        <taxon>Eurotatoria</taxon>
        <taxon>Bdelloidea</taxon>
        <taxon>Adinetida</taxon>
        <taxon>Adinetidae</taxon>
        <taxon>Adineta</taxon>
    </lineage>
</organism>
<dbReference type="PANTHER" id="PTHR14340:SF13">
    <property type="entry name" value="TITIN"/>
    <property type="match status" value="1"/>
</dbReference>
<dbReference type="PROSITE" id="PS50853">
    <property type="entry name" value="FN3"/>
    <property type="match status" value="2"/>
</dbReference>
<proteinExistence type="predicted"/>
<feature type="region of interest" description="Disordered" evidence="2">
    <location>
        <begin position="279"/>
        <end position="319"/>
    </location>
</feature>
<feature type="compositionally biased region" description="Polar residues" evidence="2">
    <location>
        <begin position="289"/>
        <end position="308"/>
    </location>
</feature>
<evidence type="ECO:0000313" key="6">
    <source>
        <dbReference type="Proteomes" id="UP000663868"/>
    </source>
</evidence>
<feature type="region of interest" description="Disordered" evidence="2">
    <location>
        <begin position="165"/>
        <end position="184"/>
    </location>
</feature>
<dbReference type="SUPFAM" id="SSF48726">
    <property type="entry name" value="Immunoglobulin"/>
    <property type="match status" value="1"/>
</dbReference>
<feature type="domain" description="Fibronectin type-III" evidence="3">
    <location>
        <begin position="85"/>
        <end position="181"/>
    </location>
</feature>
<evidence type="ECO:0000313" key="5">
    <source>
        <dbReference type="EMBL" id="CAF3949867.1"/>
    </source>
</evidence>
<comment type="caution">
    <text evidence="5">The sequence shown here is derived from an EMBL/GenBank/DDBJ whole genome shotgun (WGS) entry which is preliminary data.</text>
</comment>
<dbReference type="GO" id="GO:0045214">
    <property type="term" value="P:sarcomere organization"/>
    <property type="evidence" value="ECO:0007669"/>
    <property type="project" value="TreeGrafter"/>
</dbReference>
<dbReference type="CDD" id="cd00063">
    <property type="entry name" value="FN3"/>
    <property type="match status" value="3"/>
</dbReference>
<dbReference type="PRINTS" id="PR00014">
    <property type="entry name" value="FNTYPEIII"/>
</dbReference>
<reference evidence="5" key="1">
    <citation type="submission" date="2021-02" db="EMBL/GenBank/DDBJ databases">
        <authorList>
            <person name="Nowell W R."/>
        </authorList>
    </citation>
    <scope>NUCLEOTIDE SEQUENCE</scope>
</reference>
<feature type="region of interest" description="Disordered" evidence="2">
    <location>
        <begin position="506"/>
        <end position="532"/>
    </location>
</feature>
<dbReference type="GO" id="GO:0048738">
    <property type="term" value="P:cardiac muscle tissue development"/>
    <property type="evidence" value="ECO:0007669"/>
    <property type="project" value="TreeGrafter"/>
</dbReference>
<evidence type="ECO:0000256" key="2">
    <source>
        <dbReference type="SAM" id="MobiDB-lite"/>
    </source>
</evidence>
<dbReference type="Pfam" id="PF00041">
    <property type="entry name" value="fn3"/>
    <property type="match status" value="3"/>
</dbReference>
<dbReference type="EMBL" id="CAJOBB010002224">
    <property type="protein sequence ID" value="CAF3949867.1"/>
    <property type="molecule type" value="Genomic_DNA"/>
</dbReference>